<dbReference type="AlphaFoldDB" id="A0A9Q0SAR9"/>
<feature type="region of interest" description="Disordered" evidence="1">
    <location>
        <begin position="1"/>
        <end position="21"/>
    </location>
</feature>
<sequence length="557" mass="63006">MSTPTPRSGHQQPQGHSWADKVRVTDSSTRCKLEQLSRQPAGTIIEIPKDMTMANMDAWEKSMIGFFVSYKLPYHAIHAIANRIWKAYGLQKVTVMTNGFMVFQFNTVEMMEEVLARGPWMFGGKAILLQAWQPGFQFDRNKIKTLPVWARLQGLPFPLWTKKGLSMAASMVGKPLACDEATLQGSRLEYARVCIEIDATMPLVHRFKVASSLTESPITINVSYEWKPSRCNSCKFFGHSCKAQEEKSSENKEKKDKEKSVDKGKSQVMPTAEMPSKVPEQRNLAMVIREEDPSSSSKDSQQVVITKATDAGGKTIELTQEKNEGGLNRKDKQKLICVETQPNCVESKIDFVATSTVSRGKEVETSGSSTSGGQSHNGISTLSPKHAKKRKGGRKKKEAQSPRPIDRSGGSNSWLKHHEEFPECIEKSSLHQIPYTGNHLTWHNGQTGENTIMKKLDWAFGNYAFQVRWQAAKAFFLPRQESDHSAVILRLAVNLHQETTSFKFLNQWTELEDFMDIVRNVWQQRIVGNPLFQLTTKLTILKQHLRKKHRRSTSHIS</sequence>
<dbReference type="PANTHER" id="PTHR31286:SF99">
    <property type="entry name" value="DUF4283 DOMAIN-CONTAINING PROTEIN"/>
    <property type="match status" value="1"/>
</dbReference>
<evidence type="ECO:0000313" key="3">
    <source>
        <dbReference type="EMBL" id="KAJ6670218.1"/>
    </source>
</evidence>
<feature type="compositionally biased region" description="Polar residues" evidence="1">
    <location>
        <begin position="1"/>
        <end position="15"/>
    </location>
</feature>
<feature type="compositionally biased region" description="Low complexity" evidence="1">
    <location>
        <begin position="365"/>
        <end position="374"/>
    </location>
</feature>
<dbReference type="Pfam" id="PF14111">
    <property type="entry name" value="DUF4283"/>
    <property type="match status" value="1"/>
</dbReference>
<feature type="compositionally biased region" description="Basic and acidic residues" evidence="1">
    <location>
        <begin position="245"/>
        <end position="265"/>
    </location>
</feature>
<dbReference type="InterPro" id="IPR040256">
    <property type="entry name" value="At4g02000-like"/>
</dbReference>
<dbReference type="OrthoDB" id="852204at2759"/>
<evidence type="ECO:0000313" key="4">
    <source>
        <dbReference type="Proteomes" id="UP001151529"/>
    </source>
</evidence>
<comment type="caution">
    <text evidence="3">The sequence shown here is derived from an EMBL/GenBank/DDBJ whole genome shotgun (WGS) entry which is preliminary data.</text>
</comment>
<name>A0A9Q0SAR9_SALVM</name>
<feature type="region of interest" description="Disordered" evidence="1">
    <location>
        <begin position="356"/>
        <end position="414"/>
    </location>
</feature>
<reference evidence="3 4" key="1">
    <citation type="journal article" date="2023" name="Int. J. Mol. Sci.">
        <title>De Novo Assembly and Annotation of 11 Diverse Shrub Willow (Salix) Genomes Reveals Novel Gene Organization in Sex-Linked Regions.</title>
        <authorList>
            <person name="Hyden B."/>
            <person name="Feng K."/>
            <person name="Yates T.B."/>
            <person name="Jawdy S."/>
            <person name="Cereghino C."/>
            <person name="Smart L.B."/>
            <person name="Muchero W."/>
        </authorList>
    </citation>
    <scope>NUCLEOTIDE SEQUENCE [LARGE SCALE GENOMIC DNA]</scope>
    <source>
        <tissue evidence="3">Shoot tip</tissue>
    </source>
</reference>
<dbReference type="PANTHER" id="PTHR31286">
    <property type="entry name" value="GLYCINE-RICH CELL WALL STRUCTURAL PROTEIN 1.8-LIKE"/>
    <property type="match status" value="1"/>
</dbReference>
<dbReference type="InterPro" id="IPR025558">
    <property type="entry name" value="DUF4283"/>
</dbReference>
<keyword evidence="4" id="KW-1185">Reference proteome</keyword>
<accession>A0A9Q0SAR9</accession>
<evidence type="ECO:0000256" key="1">
    <source>
        <dbReference type="SAM" id="MobiDB-lite"/>
    </source>
</evidence>
<organism evidence="3 4">
    <name type="scientific">Salix viminalis</name>
    <name type="common">Common osier</name>
    <name type="synonym">Basket willow</name>
    <dbReference type="NCBI Taxonomy" id="40686"/>
    <lineage>
        <taxon>Eukaryota</taxon>
        <taxon>Viridiplantae</taxon>
        <taxon>Streptophyta</taxon>
        <taxon>Embryophyta</taxon>
        <taxon>Tracheophyta</taxon>
        <taxon>Spermatophyta</taxon>
        <taxon>Magnoliopsida</taxon>
        <taxon>eudicotyledons</taxon>
        <taxon>Gunneridae</taxon>
        <taxon>Pentapetalae</taxon>
        <taxon>rosids</taxon>
        <taxon>fabids</taxon>
        <taxon>Malpighiales</taxon>
        <taxon>Salicaceae</taxon>
        <taxon>Saliceae</taxon>
        <taxon>Salix</taxon>
    </lineage>
</organism>
<dbReference type="EMBL" id="JAPFFL010000079">
    <property type="protein sequence ID" value="KAJ6670218.1"/>
    <property type="molecule type" value="Genomic_DNA"/>
</dbReference>
<feature type="domain" description="DUF4283" evidence="2">
    <location>
        <begin position="56"/>
        <end position="139"/>
    </location>
</feature>
<feature type="compositionally biased region" description="Basic residues" evidence="1">
    <location>
        <begin position="385"/>
        <end position="397"/>
    </location>
</feature>
<gene>
    <name evidence="3" type="ORF">OIU85_027116</name>
</gene>
<evidence type="ECO:0000259" key="2">
    <source>
        <dbReference type="Pfam" id="PF14111"/>
    </source>
</evidence>
<feature type="region of interest" description="Disordered" evidence="1">
    <location>
        <begin position="245"/>
        <end position="281"/>
    </location>
</feature>
<protein>
    <submittedName>
        <fullName evidence="3">GLYCINE-RICH CELL WALL STRUCTURAL PROTEIN 1.8-LIKE</fullName>
    </submittedName>
</protein>
<dbReference type="Proteomes" id="UP001151529">
    <property type="component" value="Unassembled WGS sequence"/>
</dbReference>
<proteinExistence type="predicted"/>